<evidence type="ECO:0000313" key="2">
    <source>
        <dbReference type="EMBL" id="KAF4513499.1"/>
    </source>
</evidence>
<sequence length="77" mass="7995">MTAPSDAAVLRAVSPSISDCARFGWAHGDTIDPDTTRHLTPESDVASGGAETAVSDDDEAMLYSAAQCPADVGREEQ</sequence>
<name>A0A8H4VA39_9HYPO</name>
<keyword evidence="3" id="KW-1185">Reference proteome</keyword>
<proteinExistence type="predicted"/>
<dbReference type="EMBL" id="JAAVMX010000001">
    <property type="protein sequence ID" value="KAF4513499.1"/>
    <property type="molecule type" value="Genomic_DNA"/>
</dbReference>
<dbReference type="Proteomes" id="UP000557566">
    <property type="component" value="Unassembled WGS sequence"/>
</dbReference>
<comment type="caution">
    <text evidence="2">The sequence shown here is derived from an EMBL/GenBank/DDBJ whole genome shotgun (WGS) entry which is preliminary data.</text>
</comment>
<organism evidence="2 3">
    <name type="scientific">Ophiocordyceps sinensis</name>
    <dbReference type="NCBI Taxonomy" id="72228"/>
    <lineage>
        <taxon>Eukaryota</taxon>
        <taxon>Fungi</taxon>
        <taxon>Dikarya</taxon>
        <taxon>Ascomycota</taxon>
        <taxon>Pezizomycotina</taxon>
        <taxon>Sordariomycetes</taxon>
        <taxon>Hypocreomycetidae</taxon>
        <taxon>Hypocreales</taxon>
        <taxon>Ophiocordycipitaceae</taxon>
        <taxon>Ophiocordyceps</taxon>
    </lineage>
</organism>
<feature type="region of interest" description="Disordered" evidence="1">
    <location>
        <begin position="30"/>
        <end position="58"/>
    </location>
</feature>
<evidence type="ECO:0000256" key="1">
    <source>
        <dbReference type="SAM" id="MobiDB-lite"/>
    </source>
</evidence>
<reference evidence="2 3" key="1">
    <citation type="journal article" date="2020" name="Genome Biol. Evol.">
        <title>A new high-quality draft genome assembly of the Chinese cordyceps Ophiocordyceps sinensis.</title>
        <authorList>
            <person name="Shu R."/>
            <person name="Zhang J."/>
            <person name="Meng Q."/>
            <person name="Zhang H."/>
            <person name="Zhou G."/>
            <person name="Li M."/>
            <person name="Wu P."/>
            <person name="Zhao Y."/>
            <person name="Chen C."/>
            <person name="Qin Q."/>
        </authorList>
    </citation>
    <scope>NUCLEOTIDE SEQUENCE [LARGE SCALE GENOMIC DNA]</scope>
    <source>
        <strain evidence="2 3">IOZ07</strain>
    </source>
</reference>
<accession>A0A8H4VA39</accession>
<evidence type="ECO:0000313" key="3">
    <source>
        <dbReference type="Proteomes" id="UP000557566"/>
    </source>
</evidence>
<gene>
    <name evidence="2" type="ORF">G6O67_000764</name>
</gene>
<dbReference type="AlphaFoldDB" id="A0A8H4VA39"/>
<protein>
    <submittedName>
        <fullName evidence="2">Uncharacterized protein</fullName>
    </submittedName>
</protein>